<dbReference type="AlphaFoldDB" id="A0A498LV56"/>
<name>A0A498LV56_LABRO</name>
<reference evidence="1 2" key="1">
    <citation type="submission" date="2018-03" db="EMBL/GenBank/DDBJ databases">
        <title>Draft genome sequence of Rohu Carp (Labeo rohita).</title>
        <authorList>
            <person name="Das P."/>
            <person name="Kushwaha B."/>
            <person name="Joshi C.G."/>
            <person name="Kumar D."/>
            <person name="Nagpure N.S."/>
            <person name="Sahoo L."/>
            <person name="Das S.P."/>
            <person name="Bit A."/>
            <person name="Patnaik S."/>
            <person name="Meher P.K."/>
            <person name="Jayasankar P."/>
            <person name="Koringa P.G."/>
            <person name="Patel N.V."/>
            <person name="Hinsu A.T."/>
            <person name="Kumar R."/>
            <person name="Pandey M."/>
            <person name="Agarwal S."/>
            <person name="Srivastava S."/>
            <person name="Singh M."/>
            <person name="Iquebal M.A."/>
            <person name="Jaiswal S."/>
            <person name="Angadi U.B."/>
            <person name="Kumar N."/>
            <person name="Raza M."/>
            <person name="Shah T.M."/>
            <person name="Rai A."/>
            <person name="Jena J.K."/>
        </authorList>
    </citation>
    <scope>NUCLEOTIDE SEQUENCE [LARGE SCALE GENOMIC DNA]</scope>
    <source>
        <strain evidence="1">DASCIFA01</strain>
        <tissue evidence="1">Testis</tissue>
    </source>
</reference>
<protein>
    <submittedName>
        <fullName evidence="1">Uncharacterized protein</fullName>
    </submittedName>
</protein>
<sequence length="69" mass="7772">MGEISALTDSEVNSVAVANLNKLLRQLQVWELSENGMSGVRDPLAEKKLHHIGAGYQPQTVYRHDRRRS</sequence>
<dbReference type="EMBL" id="QBIY01013070">
    <property type="protein sequence ID" value="RXN12339.1"/>
    <property type="molecule type" value="Genomic_DNA"/>
</dbReference>
<gene>
    <name evidence="1" type="ORF">ROHU_010164</name>
</gene>
<organism evidence="1 2">
    <name type="scientific">Labeo rohita</name>
    <name type="common">Indian major carp</name>
    <name type="synonym">Cyprinus rohita</name>
    <dbReference type="NCBI Taxonomy" id="84645"/>
    <lineage>
        <taxon>Eukaryota</taxon>
        <taxon>Metazoa</taxon>
        <taxon>Chordata</taxon>
        <taxon>Craniata</taxon>
        <taxon>Vertebrata</taxon>
        <taxon>Euteleostomi</taxon>
        <taxon>Actinopterygii</taxon>
        <taxon>Neopterygii</taxon>
        <taxon>Teleostei</taxon>
        <taxon>Ostariophysi</taxon>
        <taxon>Cypriniformes</taxon>
        <taxon>Cyprinidae</taxon>
        <taxon>Labeoninae</taxon>
        <taxon>Labeonini</taxon>
        <taxon>Labeo</taxon>
    </lineage>
</organism>
<accession>A0A498LV56</accession>
<proteinExistence type="predicted"/>
<evidence type="ECO:0000313" key="2">
    <source>
        <dbReference type="Proteomes" id="UP000290572"/>
    </source>
</evidence>
<keyword evidence="2" id="KW-1185">Reference proteome</keyword>
<comment type="caution">
    <text evidence="1">The sequence shown here is derived from an EMBL/GenBank/DDBJ whole genome shotgun (WGS) entry which is preliminary data.</text>
</comment>
<evidence type="ECO:0000313" key="1">
    <source>
        <dbReference type="EMBL" id="RXN12339.1"/>
    </source>
</evidence>
<dbReference type="Proteomes" id="UP000290572">
    <property type="component" value="Unassembled WGS sequence"/>
</dbReference>